<dbReference type="Gene3D" id="3.60.15.10">
    <property type="entry name" value="Ribonuclease Z/Hydroxyacylglutathione hydrolase-like"/>
    <property type="match status" value="1"/>
</dbReference>
<dbReference type="InterPro" id="IPR036866">
    <property type="entry name" value="RibonucZ/Hydroxyglut_hydro"/>
</dbReference>
<reference evidence="2 3" key="1">
    <citation type="submission" date="2016-10" db="EMBL/GenBank/DDBJ databases">
        <title>The Draft Genome Sequence of Actinokineospora bangkokensis 44EHWT reveals the biosynthetic pathway of antifungal compounds Thailandins with unusual extender unit butylmalonyl-CoA.</title>
        <authorList>
            <person name="Greule A."/>
            <person name="Intra B."/>
            <person name="Flemming S."/>
            <person name="Rommel M.G."/>
            <person name="Panbangred W."/>
            <person name="Bechthold A."/>
        </authorList>
    </citation>
    <scope>NUCLEOTIDE SEQUENCE [LARGE SCALE GENOMIC DNA]</scope>
    <source>
        <strain evidence="2 3">44EHW</strain>
    </source>
</reference>
<name>A0A1Q9LGU8_9PSEU</name>
<dbReference type="EMBL" id="MKQR01000025">
    <property type="protein sequence ID" value="OLR91272.1"/>
    <property type="molecule type" value="Genomic_DNA"/>
</dbReference>
<dbReference type="Pfam" id="PF00753">
    <property type="entry name" value="Lactamase_B"/>
    <property type="match status" value="1"/>
</dbReference>
<evidence type="ECO:0000313" key="3">
    <source>
        <dbReference type="Proteomes" id="UP000186040"/>
    </source>
</evidence>
<keyword evidence="2" id="KW-0378">Hydrolase</keyword>
<evidence type="ECO:0000259" key="1">
    <source>
        <dbReference type="SMART" id="SM00849"/>
    </source>
</evidence>
<dbReference type="GO" id="GO:0016787">
    <property type="term" value="F:hydrolase activity"/>
    <property type="evidence" value="ECO:0007669"/>
    <property type="project" value="UniProtKB-KW"/>
</dbReference>
<comment type="caution">
    <text evidence="2">The sequence shown here is derived from an EMBL/GenBank/DDBJ whole genome shotgun (WGS) entry which is preliminary data.</text>
</comment>
<dbReference type="InterPro" id="IPR050855">
    <property type="entry name" value="NDM-1-like"/>
</dbReference>
<feature type="domain" description="Metallo-beta-lactamase" evidence="1">
    <location>
        <begin position="20"/>
        <end position="227"/>
    </location>
</feature>
<sequence length="246" mass="25827">MGAPRTTEVAGGVHFVEGEHVNWTLLVEGGALTLVDSGYPGDFPALRESVERLGFRLGDIAAVLLTHAHVDHIGGLPALLSEVSAPVYATAPEAAHARREFLQQATPWDIVSNAWRPGFLPWTLYLLRAGALKPVKVPSAQEFPTPLDVPGSPVPVPTPGHTSGHCAYHLPGSGAVITGDTLVTAHPTSRVDGPQLLRPFFSHDQAATVAALDTLAGLDASVILPGHGPVVRQPIADAAQHARNLL</sequence>
<keyword evidence="3" id="KW-1185">Reference proteome</keyword>
<dbReference type="STRING" id="1193682.BJP25_26760"/>
<dbReference type="PANTHER" id="PTHR42951">
    <property type="entry name" value="METALLO-BETA-LACTAMASE DOMAIN-CONTAINING"/>
    <property type="match status" value="1"/>
</dbReference>
<organism evidence="2 3">
    <name type="scientific">Actinokineospora bangkokensis</name>
    <dbReference type="NCBI Taxonomy" id="1193682"/>
    <lineage>
        <taxon>Bacteria</taxon>
        <taxon>Bacillati</taxon>
        <taxon>Actinomycetota</taxon>
        <taxon>Actinomycetes</taxon>
        <taxon>Pseudonocardiales</taxon>
        <taxon>Pseudonocardiaceae</taxon>
        <taxon>Actinokineospora</taxon>
    </lineage>
</organism>
<gene>
    <name evidence="2" type="ORF">BJP25_26760</name>
</gene>
<protein>
    <submittedName>
        <fullName evidence="2">MBL fold metallo-hydrolase</fullName>
    </submittedName>
</protein>
<proteinExistence type="predicted"/>
<dbReference type="OrthoDB" id="2971563at2"/>
<dbReference type="InterPro" id="IPR001279">
    <property type="entry name" value="Metallo-B-lactamas"/>
</dbReference>
<dbReference type="SUPFAM" id="SSF56281">
    <property type="entry name" value="Metallo-hydrolase/oxidoreductase"/>
    <property type="match status" value="1"/>
</dbReference>
<accession>A0A1Q9LGU8</accession>
<evidence type="ECO:0000313" key="2">
    <source>
        <dbReference type="EMBL" id="OLR91272.1"/>
    </source>
</evidence>
<dbReference type="AlphaFoldDB" id="A0A1Q9LGU8"/>
<dbReference type="SMART" id="SM00849">
    <property type="entry name" value="Lactamase_B"/>
    <property type="match status" value="1"/>
</dbReference>
<dbReference type="Proteomes" id="UP000186040">
    <property type="component" value="Unassembled WGS sequence"/>
</dbReference>
<dbReference type="CDD" id="cd07721">
    <property type="entry name" value="yflN-like_MBL-fold"/>
    <property type="match status" value="1"/>
</dbReference>
<dbReference type="PANTHER" id="PTHR42951:SF14">
    <property type="entry name" value="METALLO-BETA-LACTAMASE SUPERFAMILY PROTEIN"/>
    <property type="match status" value="1"/>
</dbReference>